<accession>A0A8S5LV92</accession>
<name>A0A8S5LV92_9CAUD</name>
<reference evidence="1" key="1">
    <citation type="journal article" date="2021" name="Proc. Natl. Acad. Sci. U.S.A.">
        <title>A Catalog of Tens of Thousands of Viruses from Human Metagenomes Reveals Hidden Associations with Chronic Diseases.</title>
        <authorList>
            <person name="Tisza M.J."/>
            <person name="Buck C.B."/>
        </authorList>
    </citation>
    <scope>NUCLEOTIDE SEQUENCE</scope>
    <source>
        <strain evidence="1">Ctrub15</strain>
    </source>
</reference>
<dbReference type="EMBL" id="BK014743">
    <property type="protein sequence ID" value="DAD73707.1"/>
    <property type="molecule type" value="Genomic_DNA"/>
</dbReference>
<evidence type="ECO:0000313" key="1">
    <source>
        <dbReference type="EMBL" id="DAD73707.1"/>
    </source>
</evidence>
<sequence>MEAKICFGKYEAQVLLDALNCYIENGGFSDDITANVLYDRIVDAFKVYGIDLESDDDDE</sequence>
<proteinExistence type="predicted"/>
<protein>
    <submittedName>
        <fullName evidence="1">HopA1 effector protein family</fullName>
    </submittedName>
</protein>
<organism evidence="1">
    <name type="scientific">Podoviridae sp. ctrub15</name>
    <dbReference type="NCBI Taxonomy" id="2826581"/>
    <lineage>
        <taxon>Viruses</taxon>
        <taxon>Duplodnaviria</taxon>
        <taxon>Heunggongvirae</taxon>
        <taxon>Uroviricota</taxon>
        <taxon>Caudoviricetes</taxon>
    </lineage>
</organism>